<comment type="similarity">
    <text evidence="1">Belongs to the VPS13 family.</text>
</comment>
<dbReference type="PANTHER" id="PTHR16166">
    <property type="entry name" value="VACUOLAR PROTEIN SORTING-ASSOCIATED PROTEIN VPS13"/>
    <property type="match status" value="1"/>
</dbReference>
<reference evidence="6" key="2">
    <citation type="submission" date="2012-11" db="EMBL/GenBank/DDBJ databases">
        <authorList>
            <person name="Kuo A."/>
            <person name="Curtis B.A."/>
            <person name="Tanifuji G."/>
            <person name="Burki F."/>
            <person name="Gruber A."/>
            <person name="Irimia M."/>
            <person name="Maruyama S."/>
            <person name="Arias M.C."/>
            <person name="Ball S.G."/>
            <person name="Gile G.H."/>
            <person name="Hirakawa Y."/>
            <person name="Hopkins J.F."/>
            <person name="Rensing S.A."/>
            <person name="Schmutz J."/>
            <person name="Symeonidi A."/>
            <person name="Elias M."/>
            <person name="Eveleigh R.J."/>
            <person name="Herman E.K."/>
            <person name="Klute M.J."/>
            <person name="Nakayama T."/>
            <person name="Obornik M."/>
            <person name="Reyes-Prieto A."/>
            <person name="Armbrust E.V."/>
            <person name="Aves S.J."/>
            <person name="Beiko R.G."/>
            <person name="Coutinho P."/>
            <person name="Dacks J.B."/>
            <person name="Durnford D.G."/>
            <person name="Fast N.M."/>
            <person name="Green B.R."/>
            <person name="Grisdale C."/>
            <person name="Hempe F."/>
            <person name="Henrissat B."/>
            <person name="Hoppner M.P."/>
            <person name="Ishida K.-I."/>
            <person name="Kim E."/>
            <person name="Koreny L."/>
            <person name="Kroth P.G."/>
            <person name="Liu Y."/>
            <person name="Malik S.-B."/>
            <person name="Maier U.G."/>
            <person name="McRose D."/>
            <person name="Mock T."/>
            <person name="Neilson J.A."/>
            <person name="Onodera N.T."/>
            <person name="Poole A.M."/>
            <person name="Pritham E.J."/>
            <person name="Richards T.A."/>
            <person name="Rocap G."/>
            <person name="Roy S.W."/>
            <person name="Sarai C."/>
            <person name="Schaack S."/>
            <person name="Shirato S."/>
            <person name="Slamovits C.H."/>
            <person name="Spencer D.F."/>
            <person name="Suzuki S."/>
            <person name="Worden A.Z."/>
            <person name="Zauner S."/>
            <person name="Barry K."/>
            <person name="Bell C."/>
            <person name="Bharti A.K."/>
            <person name="Crow J.A."/>
            <person name="Grimwood J."/>
            <person name="Kramer R."/>
            <person name="Lindquist E."/>
            <person name="Lucas S."/>
            <person name="Salamov A."/>
            <person name="McFadden G.I."/>
            <person name="Lane C.E."/>
            <person name="Keeling P.J."/>
            <person name="Gray M.W."/>
            <person name="Grigoriev I.V."/>
            <person name="Archibald J.M."/>
        </authorList>
    </citation>
    <scope>NUCLEOTIDE SEQUENCE</scope>
    <source>
        <strain evidence="6">CCMP2712</strain>
    </source>
</reference>
<dbReference type="InterPro" id="IPR026854">
    <property type="entry name" value="VPS13_N"/>
</dbReference>
<proteinExistence type="inferred from homology"/>
<dbReference type="RefSeq" id="XP_005840455.1">
    <property type="nucleotide sequence ID" value="XM_005840398.1"/>
</dbReference>
<dbReference type="HOGENOM" id="CLU_028319_0_0_1"/>
<reference evidence="5" key="3">
    <citation type="submission" date="2015-06" db="UniProtKB">
        <authorList>
            <consortium name="EnsemblProtists"/>
        </authorList>
    </citation>
    <scope>IDENTIFICATION</scope>
</reference>
<dbReference type="KEGG" id="gtt:GUITHDRAFT_53320"/>
<evidence type="ECO:0000259" key="3">
    <source>
        <dbReference type="Pfam" id="PF12624"/>
    </source>
</evidence>
<dbReference type="Proteomes" id="UP000011087">
    <property type="component" value="Unassembled WGS sequence"/>
</dbReference>
<feature type="domain" description="Chorein N-terminal" evidence="3">
    <location>
        <begin position="1"/>
        <end position="339"/>
    </location>
</feature>
<evidence type="ECO:0000313" key="5">
    <source>
        <dbReference type="EnsemblProtists" id="EKX53475"/>
    </source>
</evidence>
<dbReference type="eggNOG" id="KOG1809">
    <property type="taxonomic scope" value="Eukaryota"/>
</dbReference>
<keyword evidence="6" id="KW-1185">Reference proteome</keyword>
<keyword evidence="2" id="KW-0813">Transport</keyword>
<dbReference type="PANTHER" id="PTHR16166:SF93">
    <property type="entry name" value="INTERMEMBRANE LIPID TRANSFER PROTEIN VPS13"/>
    <property type="match status" value="1"/>
</dbReference>
<evidence type="ECO:0000313" key="6">
    <source>
        <dbReference type="Proteomes" id="UP000011087"/>
    </source>
</evidence>
<dbReference type="STRING" id="905079.L1JZ34"/>
<dbReference type="EnsemblProtists" id="EKX53475">
    <property type="protein sequence ID" value="EKX53475"/>
    <property type="gene ID" value="GUITHDRAFT_53320"/>
</dbReference>
<gene>
    <name evidence="4" type="ORF">GUITHDRAFT_53320</name>
</gene>
<evidence type="ECO:0000256" key="2">
    <source>
        <dbReference type="ARBA" id="ARBA00022448"/>
    </source>
</evidence>
<dbReference type="AlphaFoldDB" id="L1JZ34"/>
<accession>L1JZ34</accession>
<sequence>MLEGILASVIERLAGKYVDGIDKKATELSVWRGEILLKDLSLKQTALDDFDLPVTLVAGKLEELRLDIPWKNLRSKPVIVKIKGLNMILSPNTNPKISAEEKKRRETLAKKDALAEFDISLKYGFAQFDEKVSESFYSKLITKIVDNVQIHISQIHVRYEDSTVHASHPFCAGVLLNHLSIESTNSTWKPAFVENQTFLNKLCNLKGFSIYLNSDEKMFWNDGMDLQEFLEGFSSVVDDIDELADDVSFDTKLLNFIIKPVDSIFRMRLNKSDEPDEAHPKYDAMWEINRLELSMQKQQYRDVIYTLEYFRNFERIARYNQFRPHVSVKESPKEWWLFA</sequence>
<dbReference type="Pfam" id="PF12624">
    <property type="entry name" value="VPS13_N"/>
    <property type="match status" value="1"/>
</dbReference>
<dbReference type="OrthoDB" id="428159at2759"/>
<protein>
    <recommendedName>
        <fullName evidence="3">Chorein N-terminal domain-containing protein</fullName>
    </recommendedName>
</protein>
<dbReference type="OMA" id="KLSCKGK"/>
<dbReference type="EMBL" id="JH992970">
    <property type="protein sequence ID" value="EKX53475.1"/>
    <property type="molecule type" value="Genomic_DNA"/>
</dbReference>
<dbReference type="GO" id="GO:0006623">
    <property type="term" value="P:protein targeting to vacuole"/>
    <property type="evidence" value="ECO:0007669"/>
    <property type="project" value="TreeGrafter"/>
</dbReference>
<evidence type="ECO:0000256" key="1">
    <source>
        <dbReference type="ARBA" id="ARBA00006545"/>
    </source>
</evidence>
<dbReference type="PaxDb" id="55529-EKX53475"/>
<organism evidence="4">
    <name type="scientific">Guillardia theta (strain CCMP2712)</name>
    <name type="common">Cryptophyte</name>
    <dbReference type="NCBI Taxonomy" id="905079"/>
    <lineage>
        <taxon>Eukaryota</taxon>
        <taxon>Cryptophyceae</taxon>
        <taxon>Pyrenomonadales</taxon>
        <taxon>Geminigeraceae</taxon>
        <taxon>Guillardia</taxon>
    </lineage>
</organism>
<reference evidence="4 6" key="1">
    <citation type="journal article" date="2012" name="Nature">
        <title>Algal genomes reveal evolutionary mosaicism and the fate of nucleomorphs.</title>
        <authorList>
            <consortium name="DOE Joint Genome Institute"/>
            <person name="Curtis B.A."/>
            <person name="Tanifuji G."/>
            <person name="Burki F."/>
            <person name="Gruber A."/>
            <person name="Irimia M."/>
            <person name="Maruyama S."/>
            <person name="Arias M.C."/>
            <person name="Ball S.G."/>
            <person name="Gile G.H."/>
            <person name="Hirakawa Y."/>
            <person name="Hopkins J.F."/>
            <person name="Kuo A."/>
            <person name="Rensing S.A."/>
            <person name="Schmutz J."/>
            <person name="Symeonidi A."/>
            <person name="Elias M."/>
            <person name="Eveleigh R.J."/>
            <person name="Herman E.K."/>
            <person name="Klute M.J."/>
            <person name="Nakayama T."/>
            <person name="Obornik M."/>
            <person name="Reyes-Prieto A."/>
            <person name="Armbrust E.V."/>
            <person name="Aves S.J."/>
            <person name="Beiko R.G."/>
            <person name="Coutinho P."/>
            <person name="Dacks J.B."/>
            <person name="Durnford D.G."/>
            <person name="Fast N.M."/>
            <person name="Green B.R."/>
            <person name="Grisdale C.J."/>
            <person name="Hempel F."/>
            <person name="Henrissat B."/>
            <person name="Hoppner M.P."/>
            <person name="Ishida K."/>
            <person name="Kim E."/>
            <person name="Koreny L."/>
            <person name="Kroth P.G."/>
            <person name="Liu Y."/>
            <person name="Malik S.B."/>
            <person name="Maier U.G."/>
            <person name="McRose D."/>
            <person name="Mock T."/>
            <person name="Neilson J.A."/>
            <person name="Onodera N.T."/>
            <person name="Poole A.M."/>
            <person name="Pritham E.J."/>
            <person name="Richards T.A."/>
            <person name="Rocap G."/>
            <person name="Roy S.W."/>
            <person name="Sarai C."/>
            <person name="Schaack S."/>
            <person name="Shirato S."/>
            <person name="Slamovits C.H."/>
            <person name="Spencer D.F."/>
            <person name="Suzuki S."/>
            <person name="Worden A.Z."/>
            <person name="Zauner S."/>
            <person name="Barry K."/>
            <person name="Bell C."/>
            <person name="Bharti A.K."/>
            <person name="Crow J.A."/>
            <person name="Grimwood J."/>
            <person name="Kramer R."/>
            <person name="Lindquist E."/>
            <person name="Lucas S."/>
            <person name="Salamov A."/>
            <person name="McFadden G.I."/>
            <person name="Lane C.E."/>
            <person name="Keeling P.J."/>
            <person name="Gray M.W."/>
            <person name="Grigoriev I.V."/>
            <person name="Archibald J.M."/>
        </authorList>
    </citation>
    <scope>NUCLEOTIDE SEQUENCE</scope>
    <source>
        <strain evidence="4 6">CCMP2712</strain>
    </source>
</reference>
<name>L1JZ34_GUITC</name>
<evidence type="ECO:0000313" key="4">
    <source>
        <dbReference type="EMBL" id="EKX53475.1"/>
    </source>
</evidence>
<feature type="non-terminal residue" evidence="4">
    <location>
        <position position="339"/>
    </location>
</feature>
<dbReference type="GeneID" id="17309855"/>
<dbReference type="GO" id="GO:0045053">
    <property type="term" value="P:protein retention in Golgi apparatus"/>
    <property type="evidence" value="ECO:0007669"/>
    <property type="project" value="TreeGrafter"/>
</dbReference>
<dbReference type="InterPro" id="IPR026847">
    <property type="entry name" value="VPS13"/>
</dbReference>